<evidence type="ECO:0000313" key="4">
    <source>
        <dbReference type="Proteomes" id="UP000001554"/>
    </source>
</evidence>
<keyword evidence="3" id="KW-0732">Signal</keyword>
<evidence type="ECO:0000313" key="5">
    <source>
        <dbReference type="RefSeq" id="XP_035668422.1"/>
    </source>
</evidence>
<feature type="transmembrane region" description="Helical" evidence="2">
    <location>
        <begin position="392"/>
        <end position="412"/>
    </location>
</feature>
<proteinExistence type="predicted"/>
<keyword evidence="2" id="KW-1133">Transmembrane helix</keyword>
<evidence type="ECO:0000256" key="1">
    <source>
        <dbReference type="SAM" id="MobiDB-lite"/>
    </source>
</evidence>
<gene>
    <name evidence="5" type="primary">LOC118410753</name>
</gene>
<keyword evidence="4" id="KW-1185">Reference proteome</keyword>
<reference evidence="4" key="1">
    <citation type="journal article" date="2020" name="Nat. Ecol. Evol.">
        <title>Deeply conserved synteny resolves early events in vertebrate evolution.</title>
        <authorList>
            <person name="Simakov O."/>
            <person name="Marletaz F."/>
            <person name="Yue J.X."/>
            <person name="O'Connell B."/>
            <person name="Jenkins J."/>
            <person name="Brandt A."/>
            <person name="Calef R."/>
            <person name="Tung C.H."/>
            <person name="Huang T.K."/>
            <person name="Schmutz J."/>
            <person name="Satoh N."/>
            <person name="Yu J.K."/>
            <person name="Putnam N.H."/>
            <person name="Green R.E."/>
            <person name="Rokhsar D.S."/>
        </authorList>
    </citation>
    <scope>NUCLEOTIDE SEQUENCE [LARGE SCALE GENOMIC DNA]</scope>
    <source>
        <strain evidence="4">S238N-H82</strain>
    </source>
</reference>
<evidence type="ECO:0000256" key="2">
    <source>
        <dbReference type="SAM" id="Phobius"/>
    </source>
</evidence>
<keyword evidence="2" id="KW-0472">Membrane</keyword>
<dbReference type="GeneID" id="118410753"/>
<dbReference type="AlphaFoldDB" id="A0A9J7KQQ7"/>
<keyword evidence="2" id="KW-0812">Transmembrane</keyword>
<reference evidence="5" key="2">
    <citation type="submission" date="2025-08" db="UniProtKB">
        <authorList>
            <consortium name="RefSeq"/>
        </authorList>
    </citation>
    <scope>IDENTIFICATION</scope>
    <source>
        <strain evidence="5">S238N-H82</strain>
        <tissue evidence="5">Testes</tissue>
    </source>
</reference>
<dbReference type="RefSeq" id="XP_035668422.1">
    <property type="nucleotide sequence ID" value="XM_035812529.1"/>
</dbReference>
<feature type="chain" id="PRO_5039886751" evidence="3">
    <location>
        <begin position="30"/>
        <end position="450"/>
    </location>
</feature>
<feature type="compositionally biased region" description="Basic and acidic residues" evidence="1">
    <location>
        <begin position="430"/>
        <end position="440"/>
    </location>
</feature>
<protein>
    <submittedName>
        <fullName evidence="5">Uncharacterized protein LOC118410753</fullName>
    </submittedName>
</protein>
<sequence length="450" mass="50246">MALFTRNNLASFALMASISLLVGINESLALSEGSNIKQEAVSYWMDNGCNFPPRTFYNGDKFDVCDRPYRAGERLSGLCRFFYEVSKDLCYAASGESEDAQMLEMLDSYILVLDNSRLCHIFLSMDREGIMPDVNDLTKSWYKKARTILTTERSCTAVCDSTGMHPLCVAIFVSFEYIRDVQPPLYGDLFKNRDKDDYHDYDYTYDDTEDRPLNDEQADNTTTVTSLPGTIEDFNNATSIDDFNNATSAVNLTSGWVNNTDTTTTGYEDITETPTTKEDVIEDVFELVDYEDVKDEYGTQRTATTQEIGTSSLLQDVDMIGAKNGNGTNDGSTPLLPTTPTIIANESSSFQGQQNGSFPVYTGNKNKGDAHHRQGAGLPDLDDLKKEEQMNYYAVLLGCSGLLIATLLYVIYKNKRAIAMLIATGRREYRSAPRPKKTDGYQRLGQQDIA</sequence>
<dbReference type="Proteomes" id="UP000001554">
    <property type="component" value="Chromosome 3"/>
</dbReference>
<name>A0A9J7KQQ7_BRAFL</name>
<accession>A0A9J7KQQ7</accession>
<evidence type="ECO:0000256" key="3">
    <source>
        <dbReference type="SAM" id="SignalP"/>
    </source>
</evidence>
<feature type="region of interest" description="Disordered" evidence="1">
    <location>
        <begin position="430"/>
        <end position="450"/>
    </location>
</feature>
<organism evidence="4 5">
    <name type="scientific">Branchiostoma floridae</name>
    <name type="common">Florida lancelet</name>
    <name type="synonym">Amphioxus</name>
    <dbReference type="NCBI Taxonomy" id="7739"/>
    <lineage>
        <taxon>Eukaryota</taxon>
        <taxon>Metazoa</taxon>
        <taxon>Chordata</taxon>
        <taxon>Cephalochordata</taxon>
        <taxon>Leptocardii</taxon>
        <taxon>Amphioxiformes</taxon>
        <taxon>Branchiostomatidae</taxon>
        <taxon>Branchiostoma</taxon>
    </lineage>
</organism>
<feature type="signal peptide" evidence="3">
    <location>
        <begin position="1"/>
        <end position="29"/>
    </location>
</feature>
<dbReference type="OrthoDB" id="10028924at2759"/>
<dbReference type="KEGG" id="bfo:118410753"/>